<name>A0AAV6I3R3_9ERIC</name>
<dbReference type="Pfam" id="PF00085">
    <property type="entry name" value="Thioredoxin"/>
    <property type="match status" value="2"/>
</dbReference>
<dbReference type="EMBL" id="JACTNZ010000012">
    <property type="protein sequence ID" value="KAG5522365.1"/>
    <property type="molecule type" value="Genomic_DNA"/>
</dbReference>
<dbReference type="InterPro" id="IPR013766">
    <property type="entry name" value="Thioredoxin_domain"/>
</dbReference>
<dbReference type="InterPro" id="IPR036249">
    <property type="entry name" value="Thioredoxin-like_sf"/>
</dbReference>
<evidence type="ECO:0000313" key="3">
    <source>
        <dbReference type="Proteomes" id="UP000823749"/>
    </source>
</evidence>
<proteinExistence type="predicted"/>
<dbReference type="PANTHER" id="PTHR10438">
    <property type="entry name" value="THIOREDOXIN"/>
    <property type="match status" value="1"/>
</dbReference>
<dbReference type="CDD" id="cd02947">
    <property type="entry name" value="TRX_family"/>
    <property type="match status" value="1"/>
</dbReference>
<dbReference type="PRINTS" id="PR00421">
    <property type="entry name" value="THIOREDOXIN"/>
</dbReference>
<protein>
    <recommendedName>
        <fullName evidence="1">Thioredoxin domain-containing protein</fullName>
    </recommendedName>
</protein>
<organism evidence="2 3">
    <name type="scientific">Rhododendron griersonianum</name>
    <dbReference type="NCBI Taxonomy" id="479676"/>
    <lineage>
        <taxon>Eukaryota</taxon>
        <taxon>Viridiplantae</taxon>
        <taxon>Streptophyta</taxon>
        <taxon>Embryophyta</taxon>
        <taxon>Tracheophyta</taxon>
        <taxon>Spermatophyta</taxon>
        <taxon>Magnoliopsida</taxon>
        <taxon>eudicotyledons</taxon>
        <taxon>Gunneridae</taxon>
        <taxon>Pentapetalae</taxon>
        <taxon>asterids</taxon>
        <taxon>Ericales</taxon>
        <taxon>Ericaceae</taxon>
        <taxon>Ericoideae</taxon>
        <taxon>Rhodoreae</taxon>
        <taxon>Rhododendron</taxon>
    </lineage>
</organism>
<dbReference type="Gene3D" id="3.40.30.10">
    <property type="entry name" value="Glutaredoxin"/>
    <property type="match status" value="1"/>
</dbReference>
<dbReference type="PANTHER" id="PTHR10438:SF463">
    <property type="entry name" value="THIOREDOXIN"/>
    <property type="match status" value="1"/>
</dbReference>
<dbReference type="PROSITE" id="PS00194">
    <property type="entry name" value="THIOREDOXIN_1"/>
    <property type="match status" value="1"/>
</dbReference>
<sequence length="204" mass="23374">MFRHPTQNWANARFFEFDSPSKGGKRIGTGIPAIQQVSGPSFAKTTPKKTSQVIEFHSSNKWKAHFEASKANAKLMVIDFTATWCVPCRSMEPVINEFAAKYTDVEFMKIDVDELMVLLLFLVSSRDKELFFLDDFNLFFLAHSKNRTILTCIHEQLELQGVAREFGVQAMPTFVLIKKGRVIDKVTGVRKEELQKKIEKHKTN</sequence>
<dbReference type="Proteomes" id="UP000823749">
    <property type="component" value="Chromosome 12"/>
</dbReference>
<gene>
    <name evidence="2" type="ORF">RHGRI_034522</name>
</gene>
<feature type="domain" description="Thioredoxin" evidence="1">
    <location>
        <begin position="33"/>
        <end position="203"/>
    </location>
</feature>
<reference evidence="2" key="1">
    <citation type="submission" date="2020-08" db="EMBL/GenBank/DDBJ databases">
        <title>Plant Genome Project.</title>
        <authorList>
            <person name="Zhang R.-G."/>
        </authorList>
    </citation>
    <scope>NUCLEOTIDE SEQUENCE</scope>
    <source>
        <strain evidence="2">WSP0</strain>
        <tissue evidence="2">Leaf</tissue>
    </source>
</reference>
<dbReference type="InterPro" id="IPR050620">
    <property type="entry name" value="Thioredoxin_H-type-like"/>
</dbReference>
<dbReference type="PROSITE" id="PS51352">
    <property type="entry name" value="THIOREDOXIN_2"/>
    <property type="match status" value="1"/>
</dbReference>
<evidence type="ECO:0000313" key="2">
    <source>
        <dbReference type="EMBL" id="KAG5522365.1"/>
    </source>
</evidence>
<comment type="caution">
    <text evidence="2">The sequence shown here is derived from an EMBL/GenBank/DDBJ whole genome shotgun (WGS) entry which is preliminary data.</text>
</comment>
<keyword evidence="3" id="KW-1185">Reference proteome</keyword>
<dbReference type="SUPFAM" id="SSF52833">
    <property type="entry name" value="Thioredoxin-like"/>
    <property type="match status" value="1"/>
</dbReference>
<dbReference type="InterPro" id="IPR017937">
    <property type="entry name" value="Thioredoxin_CS"/>
</dbReference>
<dbReference type="AlphaFoldDB" id="A0AAV6I3R3"/>
<evidence type="ECO:0000259" key="1">
    <source>
        <dbReference type="PROSITE" id="PS51352"/>
    </source>
</evidence>
<accession>A0AAV6I3R3</accession>